<feature type="non-terminal residue" evidence="2">
    <location>
        <position position="1"/>
    </location>
</feature>
<keyword evidence="1" id="KW-0812">Transmembrane</keyword>
<dbReference type="EMBL" id="KV784375">
    <property type="protein sequence ID" value="OEU09602.1"/>
    <property type="molecule type" value="Genomic_DNA"/>
</dbReference>
<proteinExistence type="predicted"/>
<keyword evidence="3" id="KW-1185">Reference proteome</keyword>
<evidence type="ECO:0000313" key="2">
    <source>
        <dbReference type="EMBL" id="OEU09602.1"/>
    </source>
</evidence>
<evidence type="ECO:0000256" key="1">
    <source>
        <dbReference type="SAM" id="Phobius"/>
    </source>
</evidence>
<dbReference type="InParanoid" id="A0A1E7EUM8"/>
<dbReference type="KEGG" id="fcy:FRACYDRAFT_194875"/>
<protein>
    <recommendedName>
        <fullName evidence="4">Tim17-domain-containing protein</fullName>
    </recommendedName>
</protein>
<keyword evidence="1" id="KW-1133">Transmembrane helix</keyword>
<organism evidence="2 3">
    <name type="scientific">Fragilariopsis cylindrus CCMP1102</name>
    <dbReference type="NCBI Taxonomy" id="635003"/>
    <lineage>
        <taxon>Eukaryota</taxon>
        <taxon>Sar</taxon>
        <taxon>Stramenopiles</taxon>
        <taxon>Ochrophyta</taxon>
        <taxon>Bacillariophyta</taxon>
        <taxon>Bacillariophyceae</taxon>
        <taxon>Bacillariophycidae</taxon>
        <taxon>Bacillariales</taxon>
        <taxon>Bacillariaceae</taxon>
        <taxon>Fragilariopsis</taxon>
    </lineage>
</organism>
<evidence type="ECO:0008006" key="4">
    <source>
        <dbReference type="Google" id="ProtNLM"/>
    </source>
</evidence>
<reference evidence="2 3" key="1">
    <citation type="submission" date="2016-09" db="EMBL/GenBank/DDBJ databases">
        <title>Extensive genetic diversity and differential bi-allelic expression allows diatom success in the polar Southern Ocean.</title>
        <authorList>
            <consortium name="DOE Joint Genome Institute"/>
            <person name="Mock T."/>
            <person name="Otillar R.P."/>
            <person name="Strauss J."/>
            <person name="Dupont C."/>
            <person name="Frickenhaus S."/>
            <person name="Maumus F."/>
            <person name="Mcmullan M."/>
            <person name="Sanges R."/>
            <person name="Schmutz J."/>
            <person name="Toseland A."/>
            <person name="Valas R."/>
            <person name="Veluchamy A."/>
            <person name="Ward B.J."/>
            <person name="Allen A."/>
            <person name="Barry K."/>
            <person name="Falciatore A."/>
            <person name="Ferrante M."/>
            <person name="Fortunato A.E."/>
            <person name="Gloeckner G."/>
            <person name="Gruber A."/>
            <person name="Hipkin R."/>
            <person name="Janech M."/>
            <person name="Kroth P."/>
            <person name="Leese F."/>
            <person name="Lindquist E."/>
            <person name="Lyon B.R."/>
            <person name="Martin J."/>
            <person name="Mayer C."/>
            <person name="Parker M."/>
            <person name="Quesneville H."/>
            <person name="Raymond J."/>
            <person name="Uhlig C."/>
            <person name="Valentin K.U."/>
            <person name="Worden A.Z."/>
            <person name="Armbrust E.V."/>
            <person name="Bowler C."/>
            <person name="Green B."/>
            <person name="Moulton V."/>
            <person name="Van Oosterhout C."/>
            <person name="Grigoriev I."/>
        </authorList>
    </citation>
    <scope>NUCLEOTIDE SEQUENCE [LARGE SCALE GENOMIC DNA]</scope>
    <source>
        <strain evidence="2 3">CCMP1102</strain>
    </source>
</reference>
<dbReference type="AlphaFoldDB" id="A0A1E7EUM8"/>
<evidence type="ECO:0000313" key="3">
    <source>
        <dbReference type="Proteomes" id="UP000095751"/>
    </source>
</evidence>
<name>A0A1E7EUM8_9STRA</name>
<gene>
    <name evidence="2" type="ORF">FRACYDRAFT_194875</name>
</gene>
<sequence length="142" mass="15562">ATMYETMDEVDSVANRVGLLTFSGFFSGAAYAAFKGLPRRTTALKVAGSCAMVGTSLFGAERLANIYLRERIKGNEQRLTLSSYAFGGCAGGSINGFLYQKQPIRGMMISVPLMLGMGMIELGMKRKKQQRIEEIQQENIKC</sequence>
<dbReference type="OrthoDB" id="47964at2759"/>
<feature type="transmembrane region" description="Helical" evidence="1">
    <location>
        <begin position="13"/>
        <end position="34"/>
    </location>
</feature>
<dbReference type="Proteomes" id="UP000095751">
    <property type="component" value="Unassembled WGS sequence"/>
</dbReference>
<accession>A0A1E7EUM8</accession>
<keyword evidence="1" id="KW-0472">Membrane</keyword>
<feature type="transmembrane region" description="Helical" evidence="1">
    <location>
        <begin position="104"/>
        <end position="122"/>
    </location>
</feature>